<gene>
    <name evidence="3" type="ORF">FH603_3130</name>
</gene>
<dbReference type="RefSeq" id="WP_186738379.1">
    <property type="nucleotide sequence ID" value="NZ_VFIA01000017.1"/>
</dbReference>
<feature type="chain" id="PRO_5045635569" description="DUF5683 domain-containing protein" evidence="2">
    <location>
        <begin position="20"/>
        <end position="342"/>
    </location>
</feature>
<sequence>MRLLLFLCFSLLLAMPGQAQERVRNIRIRVADSSQLEIRYDLINTRPGDSVYFEVRSRLRGLLRILPEFVRGDVNTGVVAGSDRRIVWNALANGYSLNEEIRATVLVKTSTIAAFSAAEPVATAQPVTNQPPPAVADQPRNADDVAVKPVPAETRPTPSNPPAPVAQSPTRSSEPPLQPKTTTVPQTEPEGVSIDPGTSSTTRYAGPAWALLSVIAPGVGNIFVQTPKPRIGFRPLVTVGFYGLLVYGLQERQKSRDVYAVYETQKNAEAGAPFYQTANSHHHRYFLATRGALVVAAADVILTFFKGIRNGKEQAANGSPQSVTLRPGLQAGQPTAVLRYSF</sequence>
<evidence type="ECO:0000256" key="2">
    <source>
        <dbReference type="SAM" id="SignalP"/>
    </source>
</evidence>
<keyword evidence="4" id="KW-1185">Reference proteome</keyword>
<proteinExistence type="predicted"/>
<keyword evidence="2" id="KW-0732">Signal</keyword>
<reference evidence="3 4" key="1">
    <citation type="submission" date="2019-06" db="EMBL/GenBank/DDBJ databases">
        <title>Spirosoma utsteinense sp. nov. isolated from Antarctic ice-free soils.</title>
        <authorList>
            <person name="Tahon G."/>
        </authorList>
    </citation>
    <scope>NUCLEOTIDE SEQUENCE [LARGE SCALE GENOMIC DNA]</scope>
    <source>
        <strain evidence="3 4">LMG 31447</strain>
    </source>
</reference>
<dbReference type="EMBL" id="VFIA01000017">
    <property type="protein sequence ID" value="MBC3792616.1"/>
    <property type="molecule type" value="Genomic_DNA"/>
</dbReference>
<organism evidence="3 4">
    <name type="scientific">Spirosoma utsteinense</name>
    <dbReference type="NCBI Taxonomy" id="2585773"/>
    <lineage>
        <taxon>Bacteria</taxon>
        <taxon>Pseudomonadati</taxon>
        <taxon>Bacteroidota</taxon>
        <taxon>Cytophagia</taxon>
        <taxon>Cytophagales</taxon>
        <taxon>Cytophagaceae</taxon>
        <taxon>Spirosoma</taxon>
    </lineage>
</organism>
<dbReference type="Proteomes" id="UP000700732">
    <property type="component" value="Unassembled WGS sequence"/>
</dbReference>
<evidence type="ECO:0000313" key="3">
    <source>
        <dbReference type="EMBL" id="MBC3792616.1"/>
    </source>
</evidence>
<evidence type="ECO:0008006" key="5">
    <source>
        <dbReference type="Google" id="ProtNLM"/>
    </source>
</evidence>
<feature type="region of interest" description="Disordered" evidence="1">
    <location>
        <begin position="150"/>
        <end position="200"/>
    </location>
</feature>
<evidence type="ECO:0000256" key="1">
    <source>
        <dbReference type="SAM" id="MobiDB-lite"/>
    </source>
</evidence>
<feature type="region of interest" description="Disordered" evidence="1">
    <location>
        <begin position="122"/>
        <end position="141"/>
    </location>
</feature>
<name>A0ABR6W7Q8_9BACT</name>
<comment type="caution">
    <text evidence="3">The sequence shown here is derived from an EMBL/GenBank/DDBJ whole genome shotgun (WGS) entry which is preliminary data.</text>
</comment>
<protein>
    <recommendedName>
        <fullName evidence="5">DUF5683 domain-containing protein</fullName>
    </recommendedName>
</protein>
<feature type="compositionally biased region" description="Polar residues" evidence="1">
    <location>
        <begin position="167"/>
        <end position="186"/>
    </location>
</feature>
<feature type="signal peptide" evidence="2">
    <location>
        <begin position="1"/>
        <end position="19"/>
    </location>
</feature>
<evidence type="ECO:0000313" key="4">
    <source>
        <dbReference type="Proteomes" id="UP000700732"/>
    </source>
</evidence>
<accession>A0ABR6W7Q8</accession>